<evidence type="ECO:0000313" key="2">
    <source>
        <dbReference type="Proteomes" id="UP000482800"/>
    </source>
</evidence>
<dbReference type="AlphaFoldDB" id="A0A6V8KJ90"/>
<keyword evidence="2" id="KW-1185">Reference proteome</keyword>
<proteinExistence type="predicted"/>
<name>A0A6V8KJ90_9ACTN</name>
<comment type="caution">
    <text evidence="1">The sequence shown here is derived from an EMBL/GenBank/DDBJ whole genome shotgun (WGS) entry which is preliminary data.</text>
</comment>
<dbReference type="Proteomes" id="UP000482800">
    <property type="component" value="Unassembled WGS sequence"/>
</dbReference>
<reference evidence="1 2" key="2">
    <citation type="submission" date="2020-03" db="EMBL/GenBank/DDBJ databases">
        <authorList>
            <person name="Ichikawa N."/>
            <person name="Kimura A."/>
            <person name="Kitahashi Y."/>
            <person name="Uohara A."/>
        </authorList>
    </citation>
    <scope>NUCLEOTIDE SEQUENCE [LARGE SCALE GENOMIC DNA]</scope>
    <source>
        <strain evidence="1 2">NBRC 108639</strain>
    </source>
</reference>
<reference evidence="1 2" key="1">
    <citation type="submission" date="2020-03" db="EMBL/GenBank/DDBJ databases">
        <title>Whole genome shotgun sequence of Phytohabitans houttuyneae NBRC 108639.</title>
        <authorList>
            <person name="Komaki H."/>
            <person name="Tamura T."/>
        </authorList>
    </citation>
    <scope>NUCLEOTIDE SEQUENCE [LARGE SCALE GENOMIC DNA]</scope>
    <source>
        <strain evidence="1 2">NBRC 108639</strain>
    </source>
</reference>
<protein>
    <submittedName>
        <fullName evidence="1">Uncharacterized protein</fullName>
    </submittedName>
</protein>
<dbReference type="EMBL" id="BLPF01000002">
    <property type="protein sequence ID" value="GFJ82046.1"/>
    <property type="molecule type" value="Genomic_DNA"/>
</dbReference>
<accession>A0A6V8KJ90</accession>
<organism evidence="1 2">
    <name type="scientific">Phytohabitans houttuyneae</name>
    <dbReference type="NCBI Taxonomy" id="1076126"/>
    <lineage>
        <taxon>Bacteria</taxon>
        <taxon>Bacillati</taxon>
        <taxon>Actinomycetota</taxon>
        <taxon>Actinomycetes</taxon>
        <taxon>Micromonosporales</taxon>
        <taxon>Micromonosporaceae</taxon>
    </lineage>
</organism>
<sequence>MDGGGIPHAAAIHTRHGRGPVMADMDALAWPLAGITFCRTCQQPWQAHPAGRDRRFYLCPECLDLHPAQHIEHLIAAVTAERDWIRKQHTNHPGSAGPLRLEIERLVARIIVAATDPVIEVWWRPAAIVPAHSPWLGFWTGPWRPCLDRGPPVPHR</sequence>
<evidence type="ECO:0000313" key="1">
    <source>
        <dbReference type="EMBL" id="GFJ82046.1"/>
    </source>
</evidence>
<gene>
    <name evidence="1" type="ORF">Phou_062260</name>
</gene>